<dbReference type="GO" id="GO:0005886">
    <property type="term" value="C:plasma membrane"/>
    <property type="evidence" value="ECO:0007669"/>
    <property type="project" value="UniProtKB-SubCell"/>
</dbReference>
<evidence type="ECO:0000256" key="14">
    <source>
        <dbReference type="SAM" id="Phobius"/>
    </source>
</evidence>
<feature type="disulfide bond" evidence="12">
    <location>
        <begin position="125"/>
        <end position="140"/>
    </location>
</feature>
<dbReference type="PANTHER" id="PTHR24372">
    <property type="entry name" value="GLYCOPROTEIN HORMONE RECEPTOR"/>
    <property type="match status" value="1"/>
</dbReference>
<dbReference type="InterPro" id="IPR023415">
    <property type="entry name" value="LDLR_class-A_CS"/>
</dbReference>
<feature type="disulfide bond" evidence="12">
    <location>
        <begin position="401"/>
        <end position="416"/>
    </location>
</feature>
<keyword evidence="7" id="KW-0297">G-protein coupled receptor</keyword>
<dbReference type="Gene3D" id="1.20.1070.10">
    <property type="entry name" value="Rhodopsin 7-helix transmembrane proteins"/>
    <property type="match status" value="1"/>
</dbReference>
<dbReference type="InterPro" id="IPR000276">
    <property type="entry name" value="GPCR_Rhodpsn"/>
</dbReference>
<feature type="disulfide bond" evidence="12">
    <location>
        <begin position="343"/>
        <end position="355"/>
    </location>
</feature>
<feature type="disulfide bond" evidence="12">
    <location>
        <begin position="67"/>
        <end position="79"/>
    </location>
</feature>
<dbReference type="PROSITE" id="PS51450">
    <property type="entry name" value="LRR"/>
    <property type="match status" value="3"/>
</dbReference>
<dbReference type="Pfam" id="PF00057">
    <property type="entry name" value="Ldl_recept_a"/>
    <property type="match status" value="7"/>
</dbReference>
<evidence type="ECO:0000256" key="1">
    <source>
        <dbReference type="ARBA" id="ARBA00004651"/>
    </source>
</evidence>
<keyword evidence="5" id="KW-0677">Repeat</keyword>
<keyword evidence="8 14" id="KW-0472">Membrane</keyword>
<dbReference type="InterPro" id="IPR002172">
    <property type="entry name" value="LDrepeatLR_classA_rpt"/>
</dbReference>
<feature type="region of interest" description="Disordered" evidence="13">
    <location>
        <begin position="1104"/>
        <end position="1123"/>
    </location>
</feature>
<dbReference type="InterPro" id="IPR017452">
    <property type="entry name" value="GPCR_Rhodpsn_7TM"/>
</dbReference>
<evidence type="ECO:0000256" key="15">
    <source>
        <dbReference type="SAM" id="SignalP"/>
    </source>
</evidence>
<feature type="disulfide bond" evidence="12">
    <location>
        <begin position="216"/>
        <end position="228"/>
    </location>
</feature>
<keyword evidence="11" id="KW-0807">Transducer</keyword>
<dbReference type="InterPro" id="IPR003591">
    <property type="entry name" value="Leu-rich_rpt_typical-subtyp"/>
</dbReference>
<dbReference type="Pfam" id="PF13855">
    <property type="entry name" value="LRR_8"/>
    <property type="match status" value="2"/>
</dbReference>
<dbReference type="InterPro" id="IPR001611">
    <property type="entry name" value="Leu-rich_rpt"/>
</dbReference>
<evidence type="ECO:0000256" key="10">
    <source>
        <dbReference type="ARBA" id="ARBA00023170"/>
    </source>
</evidence>
<feature type="disulfide bond" evidence="12">
    <location>
        <begin position="362"/>
        <end position="377"/>
    </location>
</feature>
<feature type="disulfide bond" evidence="12">
    <location>
        <begin position="106"/>
        <end position="118"/>
    </location>
</feature>
<feature type="disulfide bond" evidence="12">
    <location>
        <begin position="389"/>
        <end position="407"/>
    </location>
</feature>
<keyword evidence="9 12" id="KW-1015">Disulfide bond</keyword>
<feature type="disulfide bond" evidence="12">
    <location>
        <begin position="145"/>
        <end position="157"/>
    </location>
</feature>
<evidence type="ECO:0000256" key="2">
    <source>
        <dbReference type="ARBA" id="ARBA00022475"/>
    </source>
</evidence>
<evidence type="ECO:0000313" key="17">
    <source>
        <dbReference type="Proteomes" id="UP000515154"/>
    </source>
</evidence>
<dbReference type="SMART" id="SM00369">
    <property type="entry name" value="LRR_TYP"/>
    <property type="match status" value="6"/>
</dbReference>
<evidence type="ECO:0000259" key="16">
    <source>
        <dbReference type="PROSITE" id="PS50262"/>
    </source>
</evidence>
<feature type="transmembrane region" description="Helical" evidence="14">
    <location>
        <begin position="914"/>
        <end position="939"/>
    </location>
</feature>
<dbReference type="Proteomes" id="UP000515154">
    <property type="component" value="Linkage group LG3"/>
</dbReference>
<evidence type="ECO:0000256" key="5">
    <source>
        <dbReference type="ARBA" id="ARBA00022737"/>
    </source>
</evidence>
<evidence type="ECO:0000256" key="8">
    <source>
        <dbReference type="ARBA" id="ARBA00023136"/>
    </source>
</evidence>
<comment type="subcellular location">
    <subcellularLocation>
        <location evidence="1">Cell membrane</location>
        <topology evidence="1">Multi-pass membrane protein</topology>
    </subcellularLocation>
</comment>
<feature type="disulfide bond" evidence="12">
    <location>
        <begin position="113"/>
        <end position="131"/>
    </location>
</feature>
<feature type="disulfide bond" evidence="12">
    <location>
        <begin position="86"/>
        <end position="101"/>
    </location>
</feature>
<evidence type="ECO:0000256" key="9">
    <source>
        <dbReference type="ARBA" id="ARBA00023157"/>
    </source>
</evidence>
<dbReference type="SUPFAM" id="SSF57424">
    <property type="entry name" value="LDL receptor-like module"/>
    <property type="match status" value="10"/>
</dbReference>
<feature type="disulfide bond" evidence="12">
    <location>
        <begin position="164"/>
        <end position="179"/>
    </location>
</feature>
<dbReference type="SUPFAM" id="SSF52058">
    <property type="entry name" value="L domain-like"/>
    <property type="match status" value="1"/>
</dbReference>
<keyword evidence="2" id="KW-1003">Cell membrane</keyword>
<evidence type="ECO:0000256" key="3">
    <source>
        <dbReference type="ARBA" id="ARBA00022614"/>
    </source>
</evidence>
<dbReference type="PANTHER" id="PTHR24372:SF77">
    <property type="entry name" value="G-PROTEIN COUPLED RECEPTORS FAMILY 1 PROFILE DOMAIN-CONTAINING PROTEIN"/>
    <property type="match status" value="1"/>
</dbReference>
<dbReference type="AlphaFoldDB" id="A0A7E6EPV7"/>
<evidence type="ECO:0000256" key="4">
    <source>
        <dbReference type="ARBA" id="ARBA00022692"/>
    </source>
</evidence>
<feature type="disulfide bond" evidence="12">
    <location>
        <begin position="223"/>
        <end position="241"/>
    </location>
</feature>
<dbReference type="PROSITE" id="PS50068">
    <property type="entry name" value="LDLRA_2"/>
    <property type="match status" value="9"/>
</dbReference>
<name>A0A7E6EPV7_9MOLL</name>
<feature type="disulfide bond" evidence="12">
    <location>
        <begin position="323"/>
        <end position="338"/>
    </location>
</feature>
<evidence type="ECO:0000256" key="13">
    <source>
        <dbReference type="SAM" id="MobiDB-lite"/>
    </source>
</evidence>
<evidence type="ECO:0000313" key="18">
    <source>
        <dbReference type="RefSeq" id="XP_036356975.1"/>
    </source>
</evidence>
<sequence>MESHLLVFIVLISATATIYASFLIPCQTENAFTCDEASKECISAEQKCNGISECSNGFDESVKTCGCLPHEFQCNETNCVDLVKRCDTVQDCDAGEDEINCESYVCPVHRTKCKNYLCVPSTAMCNFIDDCGDNSDEENCKYRSCYLAEFRCNNSECIPESLLCDGIQDCVDGSDETECESHFQCSNGLYIHKDKVCDFHRDCLIDHDDETNCGKCPERKYQCQSGECIDISNQCDGICDCAHTCDDENKCGSMWCQAGEQFMCPKNYRCIKKEFLCDGFNDCKNTWRGTDESFCVNSSNSCNIFKSNFMCQEGRCLPSLLQCNTFIDCLNGEDESNCTLQLCTKNEFRCSDNRCIDKKYRCDGKGNCYDRSDEHGCETYDCPPGHRKCRGGQCIAENKWCDFWRDCPDNSDEEDCELRPCKRDEFKCDNGQCIPGYLRCFKGPNTDRLGCADYSHLKQCQNTKCESDQFKCRNAYCITQKQVCNGKTDCLMSKWDEFHCAYKCPYPTDECVCFDISMNCTNRGLFHVPNNNEGSIQFHLAGNFLNYTLSADTFKIYDLTTLDISNNSLSTIPPDCFAGLWRLQSLNLADNQLTEIENDTFVGLSGLRSLNIERNNIQTILPNAFRGLSSLSTLDLSKQRLTFIEKNVFNGLRKLRFLNLSGNQITNIEDGAFNGLKNLLTLDISNNMLITIGENVFHGLTNLHTLYTDEYRFCCLAKGVPDCNPKPDEFSSCEDLMSNYVLRASIWILGITASFGNVIVIIWRTRDKRSGKVHSFLITNLALGDMFMGVYLMIIAVADTYYRGSYILYDKLWRSSILCHFAGFIATFSSELSVFTLTVITLDRLICILFPFRSHRMGLKEAQLAMLALWIFVFFLSAVPLFGIEYFKDFYSRSGVCLALHITPDRPRGWEYSVMIFLAVNLLSFLIIFISYLWMFIVAKKTRSAVRTAETKTDSAMAKRITLIVLTDFFCWIPIIILGIASLCGQRIPPEVYAWVAVFILPVNSAINPVLYTLSTAPFLGNVRKRATKFRKSFMTSLTFDTKHSYVEDRTSGNYWERTNSNYRQFEIMRMRPMTKCSSSQTPANNGIKVEEYIPKDMKLEKLKSEQDSAHSQVEVTQTEDFV</sequence>
<dbReference type="CDD" id="cd15137">
    <property type="entry name" value="7tmA_Relaxin_R"/>
    <property type="match status" value="1"/>
</dbReference>
<keyword evidence="3" id="KW-0433">Leucine-rich repeat</keyword>
<feature type="transmembrane region" description="Helical" evidence="14">
    <location>
        <begin position="775"/>
        <end position="798"/>
    </location>
</feature>
<keyword evidence="10 18" id="KW-0675">Receptor</keyword>
<evidence type="ECO:0000256" key="6">
    <source>
        <dbReference type="ARBA" id="ARBA00022989"/>
    </source>
</evidence>
<feature type="disulfide bond" evidence="12">
    <location>
        <begin position="152"/>
        <end position="170"/>
    </location>
</feature>
<evidence type="ECO:0000256" key="12">
    <source>
        <dbReference type="PROSITE-ProRule" id="PRU00124"/>
    </source>
</evidence>
<dbReference type="SUPFAM" id="SSF81321">
    <property type="entry name" value="Family A G protein-coupled receptor-like"/>
    <property type="match status" value="1"/>
</dbReference>
<dbReference type="GO" id="GO:0008528">
    <property type="term" value="F:G protein-coupled peptide receptor activity"/>
    <property type="evidence" value="ECO:0007669"/>
    <property type="project" value="TreeGrafter"/>
</dbReference>
<dbReference type="PRINTS" id="PR00261">
    <property type="entry name" value="LDLRECEPTOR"/>
</dbReference>
<dbReference type="PROSITE" id="PS50262">
    <property type="entry name" value="G_PROTEIN_RECEP_F1_2"/>
    <property type="match status" value="1"/>
</dbReference>
<feature type="transmembrane region" description="Helical" evidence="14">
    <location>
        <begin position="993"/>
        <end position="1021"/>
    </location>
</feature>
<dbReference type="Gene3D" id="4.10.400.10">
    <property type="entry name" value="Low-density Lipoprotein Receptor"/>
    <property type="match status" value="11"/>
</dbReference>
<dbReference type="GO" id="GO:0009755">
    <property type="term" value="P:hormone-mediated signaling pathway"/>
    <property type="evidence" value="ECO:0007669"/>
    <property type="project" value="TreeGrafter"/>
</dbReference>
<feature type="transmembrane region" description="Helical" evidence="14">
    <location>
        <begin position="864"/>
        <end position="884"/>
    </location>
</feature>
<evidence type="ECO:0000256" key="7">
    <source>
        <dbReference type="ARBA" id="ARBA00023040"/>
    </source>
</evidence>
<feature type="disulfide bond" evidence="12">
    <location>
        <begin position="465"/>
        <end position="477"/>
    </location>
</feature>
<feature type="transmembrane region" description="Helical" evidence="14">
    <location>
        <begin position="960"/>
        <end position="981"/>
    </location>
</feature>
<dbReference type="FunFam" id="1.20.1070.10:FF:000333">
    <property type="entry name" value="Relaxin receptor 1"/>
    <property type="match status" value="1"/>
</dbReference>
<keyword evidence="15" id="KW-0732">Signal</keyword>
<feature type="disulfide bond" evidence="12">
    <location>
        <begin position="382"/>
        <end position="394"/>
    </location>
</feature>
<gene>
    <name evidence="18" type="primary">LOC115209347</name>
</gene>
<dbReference type="RefSeq" id="XP_036356975.1">
    <property type="nucleotide sequence ID" value="XM_036501082.1"/>
</dbReference>
<dbReference type="InterPro" id="IPR032675">
    <property type="entry name" value="LRR_dom_sf"/>
</dbReference>
<feature type="domain" description="G-protein coupled receptors family 1 profile" evidence="16">
    <location>
        <begin position="756"/>
        <end position="1012"/>
    </location>
</feature>
<feature type="disulfide bond" evidence="12">
    <location>
        <begin position="472"/>
        <end position="490"/>
    </location>
</feature>
<dbReference type="GO" id="GO:0007189">
    <property type="term" value="P:adenylate cyclase-activating G protein-coupled receptor signaling pathway"/>
    <property type="evidence" value="ECO:0007669"/>
    <property type="project" value="TreeGrafter"/>
</dbReference>
<feature type="disulfide bond" evidence="12">
    <location>
        <begin position="311"/>
        <end position="329"/>
    </location>
</feature>
<accession>A0A7E6EPV7</accession>
<feature type="chain" id="PRO_5028858044" evidence="15">
    <location>
        <begin position="21"/>
        <end position="1123"/>
    </location>
</feature>
<protein>
    <submittedName>
        <fullName evidence="18">G-protein coupled receptor GRL101 isoform X1</fullName>
    </submittedName>
</protein>
<dbReference type="InterPro" id="IPR036055">
    <property type="entry name" value="LDL_receptor-like_sf"/>
</dbReference>
<proteinExistence type="predicted"/>
<dbReference type="SMART" id="SM00192">
    <property type="entry name" value="LDLa"/>
    <property type="match status" value="12"/>
</dbReference>
<keyword evidence="17" id="KW-1185">Reference proteome</keyword>
<dbReference type="CDD" id="cd00112">
    <property type="entry name" value="LDLa"/>
    <property type="match status" value="10"/>
</dbReference>
<evidence type="ECO:0000256" key="11">
    <source>
        <dbReference type="ARBA" id="ARBA00023224"/>
    </source>
</evidence>
<dbReference type="Pfam" id="PF00001">
    <property type="entry name" value="7tm_1"/>
    <property type="match status" value="1"/>
</dbReference>
<feature type="transmembrane region" description="Helical" evidence="14">
    <location>
        <begin position="740"/>
        <end position="763"/>
    </location>
</feature>
<dbReference type="SMART" id="SM00365">
    <property type="entry name" value="LRR_SD22"/>
    <property type="match status" value="3"/>
</dbReference>
<feature type="disulfide bond" evidence="12">
    <location>
        <begin position="350"/>
        <end position="368"/>
    </location>
</feature>
<keyword evidence="6 14" id="KW-1133">Transmembrane helix</keyword>
<comment type="caution">
    <text evidence="12">Lacks conserved residue(s) required for the propagation of feature annotation.</text>
</comment>
<dbReference type="PROSITE" id="PS01209">
    <property type="entry name" value="LDLRA_1"/>
    <property type="match status" value="4"/>
</dbReference>
<dbReference type="Gene3D" id="3.80.10.10">
    <property type="entry name" value="Ribonuclease Inhibitor"/>
    <property type="match status" value="2"/>
</dbReference>
<reference evidence="18" key="1">
    <citation type="submission" date="2025-08" db="UniProtKB">
        <authorList>
            <consortium name="RefSeq"/>
        </authorList>
    </citation>
    <scope>IDENTIFICATION</scope>
</reference>
<organism evidence="17 18">
    <name type="scientific">Octopus sinensis</name>
    <name type="common">East Asian common octopus</name>
    <dbReference type="NCBI Taxonomy" id="2607531"/>
    <lineage>
        <taxon>Eukaryota</taxon>
        <taxon>Metazoa</taxon>
        <taxon>Spiralia</taxon>
        <taxon>Lophotrochozoa</taxon>
        <taxon>Mollusca</taxon>
        <taxon>Cephalopoda</taxon>
        <taxon>Coleoidea</taxon>
        <taxon>Octopodiformes</taxon>
        <taxon>Octopoda</taxon>
        <taxon>Incirrata</taxon>
        <taxon>Octopodidae</taxon>
        <taxon>Octopus</taxon>
    </lineage>
</organism>
<feature type="signal peptide" evidence="15">
    <location>
        <begin position="1"/>
        <end position="20"/>
    </location>
</feature>
<keyword evidence="4 14" id="KW-0812">Transmembrane</keyword>
<feature type="disulfide bond" evidence="12">
    <location>
        <begin position="74"/>
        <end position="92"/>
    </location>
</feature>
<feature type="compositionally biased region" description="Polar residues" evidence="13">
    <location>
        <begin position="1110"/>
        <end position="1123"/>
    </location>
</feature>